<dbReference type="InParanoid" id="A0A2P5C6Z4"/>
<feature type="non-terminal residue" evidence="1">
    <location>
        <position position="81"/>
    </location>
</feature>
<dbReference type="AlphaFoldDB" id="A0A2P5C6Z4"/>
<protein>
    <submittedName>
        <fullName evidence="1">Uncharacterized protein</fullName>
    </submittedName>
</protein>
<evidence type="ECO:0000313" key="2">
    <source>
        <dbReference type="Proteomes" id="UP000237000"/>
    </source>
</evidence>
<name>A0A2P5C6Z4_TREOI</name>
<evidence type="ECO:0000313" key="1">
    <source>
        <dbReference type="EMBL" id="PON56840.1"/>
    </source>
</evidence>
<dbReference type="OrthoDB" id="1436742at2759"/>
<dbReference type="Proteomes" id="UP000237000">
    <property type="component" value="Unassembled WGS sequence"/>
</dbReference>
<gene>
    <name evidence="1" type="ORF">TorRG33x02_295210</name>
</gene>
<comment type="caution">
    <text evidence="1">The sequence shown here is derived from an EMBL/GenBank/DDBJ whole genome shotgun (WGS) entry which is preliminary data.</text>
</comment>
<keyword evidence="2" id="KW-1185">Reference proteome</keyword>
<reference evidence="2" key="1">
    <citation type="submission" date="2016-06" db="EMBL/GenBank/DDBJ databases">
        <title>Parallel loss of symbiosis genes in relatives of nitrogen-fixing non-legume Parasponia.</title>
        <authorList>
            <person name="Van Velzen R."/>
            <person name="Holmer R."/>
            <person name="Bu F."/>
            <person name="Rutten L."/>
            <person name="Van Zeijl A."/>
            <person name="Liu W."/>
            <person name="Santuari L."/>
            <person name="Cao Q."/>
            <person name="Sharma T."/>
            <person name="Shen D."/>
            <person name="Roswanjaya Y."/>
            <person name="Wardhani T."/>
            <person name="Kalhor M.S."/>
            <person name="Jansen J."/>
            <person name="Van den Hoogen J."/>
            <person name="Gungor B."/>
            <person name="Hartog M."/>
            <person name="Hontelez J."/>
            <person name="Verver J."/>
            <person name="Yang W.-C."/>
            <person name="Schijlen E."/>
            <person name="Repin R."/>
            <person name="Schilthuizen M."/>
            <person name="Schranz E."/>
            <person name="Heidstra R."/>
            <person name="Miyata K."/>
            <person name="Fedorova E."/>
            <person name="Kohlen W."/>
            <person name="Bisseling T."/>
            <person name="Smit S."/>
            <person name="Geurts R."/>
        </authorList>
    </citation>
    <scope>NUCLEOTIDE SEQUENCE [LARGE SCALE GENOMIC DNA]</scope>
    <source>
        <strain evidence="2">cv. RG33-2</strain>
    </source>
</reference>
<organism evidence="1 2">
    <name type="scientific">Trema orientale</name>
    <name type="common">Charcoal tree</name>
    <name type="synonym">Celtis orientalis</name>
    <dbReference type="NCBI Taxonomy" id="63057"/>
    <lineage>
        <taxon>Eukaryota</taxon>
        <taxon>Viridiplantae</taxon>
        <taxon>Streptophyta</taxon>
        <taxon>Embryophyta</taxon>
        <taxon>Tracheophyta</taxon>
        <taxon>Spermatophyta</taxon>
        <taxon>Magnoliopsida</taxon>
        <taxon>eudicotyledons</taxon>
        <taxon>Gunneridae</taxon>
        <taxon>Pentapetalae</taxon>
        <taxon>rosids</taxon>
        <taxon>fabids</taxon>
        <taxon>Rosales</taxon>
        <taxon>Cannabaceae</taxon>
        <taxon>Trema</taxon>
    </lineage>
</organism>
<accession>A0A2P5C6Z4</accession>
<sequence length="81" mass="9347">MRVQNEYVTFNVFKAMKFPSYSKDCFRLNMIDRGVDEAFASSAFGDPLEESLVNSSNIQTPEAIDYLNLLNDVPRFDKTKR</sequence>
<dbReference type="EMBL" id="JXTC01000404">
    <property type="protein sequence ID" value="PON56840.1"/>
    <property type="molecule type" value="Genomic_DNA"/>
</dbReference>
<proteinExistence type="predicted"/>